<dbReference type="InterPro" id="IPR036188">
    <property type="entry name" value="FAD/NAD-bd_sf"/>
</dbReference>
<dbReference type="InterPro" id="IPR007867">
    <property type="entry name" value="GMC_OxRtase_C"/>
</dbReference>
<dbReference type="SUPFAM" id="SSF51905">
    <property type="entry name" value="FAD/NAD(P)-binding domain"/>
    <property type="match status" value="1"/>
</dbReference>
<dbReference type="PANTHER" id="PTHR47470">
    <property type="entry name" value="CHOLESTEROL OXIDASE"/>
    <property type="match status" value="1"/>
</dbReference>
<keyword evidence="7" id="KW-0443">Lipid metabolism</keyword>
<feature type="domain" description="Glucose-methanol-choline oxidoreductase C-terminal" evidence="18">
    <location>
        <begin position="569"/>
        <end position="640"/>
    </location>
</feature>
<dbReference type="GO" id="GO:0008203">
    <property type="term" value="P:cholesterol metabolic process"/>
    <property type="evidence" value="ECO:0007669"/>
    <property type="project" value="UniProtKB-KW"/>
</dbReference>
<comment type="similarity">
    <text evidence="2">Belongs to the GMC oxidoreductase family.</text>
</comment>
<evidence type="ECO:0000313" key="19">
    <source>
        <dbReference type="EMBL" id="RPA87821.1"/>
    </source>
</evidence>
<protein>
    <recommendedName>
        <fullName evidence="14">Cholesterol oxidase</fullName>
        <ecNumber evidence="13">1.1.3.6</ecNumber>
        <ecNumber evidence="11">5.3.3.1</ecNumber>
    </recommendedName>
    <alternativeName>
        <fullName evidence="15">Cholesterol isomerase</fullName>
    </alternativeName>
</protein>
<keyword evidence="9" id="KW-0753">Steroid metabolism</keyword>
<accession>A0A3N4IU85</accession>
<dbReference type="EMBL" id="ML119646">
    <property type="protein sequence ID" value="RPA87821.1"/>
    <property type="molecule type" value="Genomic_DNA"/>
</dbReference>
<dbReference type="Proteomes" id="UP000275078">
    <property type="component" value="Unassembled WGS sequence"/>
</dbReference>
<keyword evidence="3" id="KW-0153">Cholesterol metabolism</keyword>
<keyword evidence="6" id="KW-0560">Oxidoreductase</keyword>
<reference evidence="19 20" key="1">
    <citation type="journal article" date="2018" name="Nat. Ecol. Evol.">
        <title>Pezizomycetes genomes reveal the molecular basis of ectomycorrhizal truffle lifestyle.</title>
        <authorList>
            <person name="Murat C."/>
            <person name="Payen T."/>
            <person name="Noel B."/>
            <person name="Kuo A."/>
            <person name="Morin E."/>
            <person name="Chen J."/>
            <person name="Kohler A."/>
            <person name="Krizsan K."/>
            <person name="Balestrini R."/>
            <person name="Da Silva C."/>
            <person name="Montanini B."/>
            <person name="Hainaut M."/>
            <person name="Levati E."/>
            <person name="Barry K.W."/>
            <person name="Belfiori B."/>
            <person name="Cichocki N."/>
            <person name="Clum A."/>
            <person name="Dockter R.B."/>
            <person name="Fauchery L."/>
            <person name="Guy J."/>
            <person name="Iotti M."/>
            <person name="Le Tacon F."/>
            <person name="Lindquist E.A."/>
            <person name="Lipzen A."/>
            <person name="Malagnac F."/>
            <person name="Mello A."/>
            <person name="Molinier V."/>
            <person name="Miyauchi S."/>
            <person name="Poulain J."/>
            <person name="Riccioni C."/>
            <person name="Rubini A."/>
            <person name="Sitrit Y."/>
            <person name="Splivallo R."/>
            <person name="Traeger S."/>
            <person name="Wang M."/>
            <person name="Zifcakova L."/>
            <person name="Wipf D."/>
            <person name="Zambonelli A."/>
            <person name="Paolocci F."/>
            <person name="Nowrousian M."/>
            <person name="Ottonello S."/>
            <person name="Baldrian P."/>
            <person name="Spatafora J.W."/>
            <person name="Henrissat B."/>
            <person name="Nagy L.G."/>
            <person name="Aury J.M."/>
            <person name="Wincker P."/>
            <person name="Grigoriev I.V."/>
            <person name="Bonfante P."/>
            <person name="Martin F.M."/>
        </authorList>
    </citation>
    <scope>NUCLEOTIDE SEQUENCE [LARGE SCALE GENOMIC DNA]</scope>
    <source>
        <strain evidence="19 20">RN42</strain>
    </source>
</reference>
<evidence type="ECO:0000256" key="15">
    <source>
        <dbReference type="ARBA" id="ARBA00049778"/>
    </source>
</evidence>
<evidence type="ECO:0000256" key="1">
    <source>
        <dbReference type="ARBA" id="ARBA00001974"/>
    </source>
</evidence>
<evidence type="ECO:0000256" key="10">
    <source>
        <dbReference type="ARBA" id="ARBA00023235"/>
    </source>
</evidence>
<evidence type="ECO:0000256" key="2">
    <source>
        <dbReference type="ARBA" id="ARBA00010790"/>
    </source>
</evidence>
<evidence type="ECO:0000256" key="11">
    <source>
        <dbReference type="ARBA" id="ARBA00038856"/>
    </source>
</evidence>
<dbReference type="Pfam" id="PF05199">
    <property type="entry name" value="GMC_oxred_C"/>
    <property type="match status" value="1"/>
</dbReference>
<evidence type="ECO:0000256" key="4">
    <source>
        <dbReference type="ARBA" id="ARBA00022630"/>
    </source>
</evidence>
<dbReference type="InterPro" id="IPR052542">
    <property type="entry name" value="Cholesterol_Oxidase"/>
</dbReference>
<dbReference type="STRING" id="1160509.A0A3N4IU85"/>
<dbReference type="EC" id="1.1.3.6" evidence="13"/>
<dbReference type="InterPro" id="IPR000172">
    <property type="entry name" value="GMC_OxRdtase_N"/>
</dbReference>
<keyword evidence="10" id="KW-0413">Isomerase</keyword>
<comment type="pathway">
    <text evidence="12">Steroid metabolism; cholesterol degradation.</text>
</comment>
<evidence type="ECO:0000259" key="18">
    <source>
        <dbReference type="Pfam" id="PF05199"/>
    </source>
</evidence>
<dbReference type="Gene3D" id="3.40.50.1820">
    <property type="entry name" value="alpha/beta hydrolase"/>
    <property type="match status" value="1"/>
</dbReference>
<keyword evidence="8" id="KW-1207">Sterol metabolism</keyword>
<evidence type="ECO:0000256" key="3">
    <source>
        <dbReference type="ARBA" id="ARBA00022548"/>
    </source>
</evidence>
<evidence type="ECO:0000256" key="6">
    <source>
        <dbReference type="ARBA" id="ARBA00023002"/>
    </source>
</evidence>
<evidence type="ECO:0000259" key="17">
    <source>
        <dbReference type="Pfam" id="PF00732"/>
    </source>
</evidence>
<name>A0A3N4IU85_ASCIM</name>
<dbReference type="Pfam" id="PF00732">
    <property type="entry name" value="GMC_oxred_N"/>
    <property type="match status" value="1"/>
</dbReference>
<dbReference type="PANTHER" id="PTHR47470:SF1">
    <property type="entry name" value="FAD-DEPENDENT OXIDOREDUCTASE 2 FAD BINDING DOMAIN-CONTAINING PROTEIN"/>
    <property type="match status" value="1"/>
</dbReference>
<dbReference type="InterPro" id="IPR029058">
    <property type="entry name" value="AB_hydrolase_fold"/>
</dbReference>
<dbReference type="Gene3D" id="3.50.50.60">
    <property type="entry name" value="FAD/NAD(P)-binding domain"/>
    <property type="match status" value="3"/>
</dbReference>
<keyword evidence="4" id="KW-0285">Flavoprotein</keyword>
<dbReference type="SUPFAM" id="SSF53474">
    <property type="entry name" value="alpha/beta-Hydrolases"/>
    <property type="match status" value="1"/>
</dbReference>
<evidence type="ECO:0000256" key="16">
    <source>
        <dbReference type="SAM" id="MobiDB-lite"/>
    </source>
</evidence>
<dbReference type="GO" id="GO:0004769">
    <property type="term" value="F:steroid Delta-isomerase activity"/>
    <property type="evidence" value="ECO:0007669"/>
    <property type="project" value="UniProtKB-EC"/>
</dbReference>
<organism evidence="19 20">
    <name type="scientific">Ascobolus immersus RN42</name>
    <dbReference type="NCBI Taxonomy" id="1160509"/>
    <lineage>
        <taxon>Eukaryota</taxon>
        <taxon>Fungi</taxon>
        <taxon>Dikarya</taxon>
        <taxon>Ascomycota</taxon>
        <taxon>Pezizomycotina</taxon>
        <taxon>Pezizomycetes</taxon>
        <taxon>Pezizales</taxon>
        <taxon>Ascobolaceae</taxon>
        <taxon>Ascobolus</taxon>
    </lineage>
</organism>
<evidence type="ECO:0000256" key="14">
    <source>
        <dbReference type="ARBA" id="ARBA00049744"/>
    </source>
</evidence>
<dbReference type="GO" id="GO:0016995">
    <property type="term" value="F:cholesterol oxidase activity"/>
    <property type="evidence" value="ECO:0007669"/>
    <property type="project" value="UniProtKB-EC"/>
</dbReference>
<evidence type="ECO:0000256" key="8">
    <source>
        <dbReference type="ARBA" id="ARBA00023166"/>
    </source>
</evidence>
<dbReference type="OrthoDB" id="9974421at2759"/>
<evidence type="ECO:0000256" key="7">
    <source>
        <dbReference type="ARBA" id="ARBA00023098"/>
    </source>
</evidence>
<dbReference type="GO" id="GO:0050660">
    <property type="term" value="F:flavin adenine dinucleotide binding"/>
    <property type="evidence" value="ECO:0007669"/>
    <property type="project" value="InterPro"/>
</dbReference>
<sequence>MTQSSEYLTTPRIGADRSGLSTPATSISIPSRPNTPSFNLPANVLNASPVQTTKPKRVLTMNDYATEAHDSTTKKEFPRISRPVPMMRTEYDVVVIGSGYGGAVAASRSVRAGKEVCILELGKEKHPGEYPESALDALKQLHISGNRGSNYCPTKPIEAGKGKKTDLYNLVLGEGQNAFVAHALGGTSLLNANVYLEADTRTLQLPPWPTEIRQNPDCMKKYYNRAASVLEPTEYPTDAPSLPKLDLLQKQAELMGWGDKFKRVPQTTTFVDGRNSTGVQMKASQLLGQDSTGVNDGSKNTVLMNYLADAWYNGAEMFCECEVRHVKRAPDGNGWIVLFAWHGEKRGKFKEHFYKDLMWVRARELVFFGAGTLGTTEILLRSKEQGLKMSEHVGKQMSGNGDILAFGYNTDHVANAMGTTVPKPGHPVGPTITGVVDMRDAYDDVMDGFVLEEGAIPPALTGFLQGLLEITPEKIHPDEESPRQRMRRLLTRAKSAFQGAHSEGGALNRTQVYLMMSHDSKEATLTLENGKPFLRFYSINTHRVDRLYKIMAEFTKAIGGTFVNNPFNIKALGQEHITVHPIGGAIMSSDGTGAEGVVNHLGEIFTGDTDEIHDGLVVVDASIIPCALGVNPFATITALAERCTEGVLEKRGCSIDFERKNGNIDLFGEPAHSIPLTKEMLKTQQDIRKAKGSDGARFTEIMEGFINIGDDIEDVHLAYERAEAASSTARFYLTIDAWSTRTLVSSKDHGANITGTLICAALSKDPFMVVRGTFKLFSDDNRQAETKNLVYDFDMVGTDGRIIHFHGYKVINSKIAFSVRNTWTATTTLYVTLTHKNGHKLLGKGKMFVGKRNFATQLQTMQAVSAPESGFRERLAGKVRFFDFFTRNLARLFFTPFSALQYPQQMLLSQAPKISLLPEGFMHKVEPTRTIKVPTTDGLYAVLHYWAPPLYAPKSKAMPILFIPGSADDHRMYHLPTVKETPIDYFLSRGHPVYCVVHRTGLSDWAEDPRNFTVYDGRLDIAAAVDQICSSNPDDKLYIIAHCAGSMGLASGLLNGDISPVNIAGVTNSSVFCHPIYGKVNRVKASLPLAAKLLWAAVQNTNTYYSCVPKPNDSYSLRALDNILRFYPTKELCTNVVCHRSSLMFGRLWSHRYLNDATHRNLDVFIGGISKGANMHLAAMGRAGLLLDNDEKVVTTRENVQKLKGIHFNFIVGKENEVFSPEGLVESTKLLRSEGVDVDHLTVLEDRGHLDVWMGSDDGCRSIWKGVLRHVEDMEEKYYGS</sequence>
<gene>
    <name evidence="19" type="ORF">BJ508DRAFT_202652</name>
</gene>
<keyword evidence="20" id="KW-1185">Reference proteome</keyword>
<feature type="region of interest" description="Disordered" evidence="16">
    <location>
        <begin position="1"/>
        <end position="43"/>
    </location>
</feature>
<evidence type="ECO:0000256" key="5">
    <source>
        <dbReference type="ARBA" id="ARBA00022827"/>
    </source>
</evidence>
<evidence type="ECO:0000256" key="12">
    <source>
        <dbReference type="ARBA" id="ARBA00049645"/>
    </source>
</evidence>
<dbReference type="EC" id="5.3.3.1" evidence="11"/>
<feature type="domain" description="Glucose-methanol-choline oxidoreductase N-terminal" evidence="17">
    <location>
        <begin position="144"/>
        <end position="396"/>
    </location>
</feature>
<proteinExistence type="inferred from homology"/>
<comment type="cofactor">
    <cofactor evidence="1">
        <name>FAD</name>
        <dbReference type="ChEBI" id="CHEBI:57692"/>
    </cofactor>
</comment>
<keyword evidence="5" id="KW-0274">FAD</keyword>
<feature type="compositionally biased region" description="Polar residues" evidence="16">
    <location>
        <begin position="19"/>
        <end position="43"/>
    </location>
</feature>
<evidence type="ECO:0000256" key="9">
    <source>
        <dbReference type="ARBA" id="ARBA00023221"/>
    </source>
</evidence>
<evidence type="ECO:0000256" key="13">
    <source>
        <dbReference type="ARBA" id="ARBA00049723"/>
    </source>
</evidence>
<evidence type="ECO:0000313" key="20">
    <source>
        <dbReference type="Proteomes" id="UP000275078"/>
    </source>
</evidence>